<dbReference type="PROSITE" id="PS51318">
    <property type="entry name" value="TAT"/>
    <property type="match status" value="1"/>
</dbReference>
<dbReference type="InterPro" id="IPR006311">
    <property type="entry name" value="TAT_signal"/>
</dbReference>
<evidence type="ECO:0000313" key="2">
    <source>
        <dbReference type="Proteomes" id="UP000295367"/>
    </source>
</evidence>
<keyword evidence="2" id="KW-1185">Reference proteome</keyword>
<dbReference type="EMBL" id="SMCO01000011">
    <property type="protein sequence ID" value="TCV84740.1"/>
    <property type="molecule type" value="Genomic_DNA"/>
</dbReference>
<name>A0A4R3XZG4_9PROT</name>
<proteinExistence type="predicted"/>
<dbReference type="Proteomes" id="UP000295367">
    <property type="component" value="Unassembled WGS sequence"/>
</dbReference>
<dbReference type="Pfam" id="PF07394">
    <property type="entry name" value="DUF1501"/>
    <property type="match status" value="1"/>
</dbReference>
<organism evidence="1 2">
    <name type="scientific">Sulfurirhabdus autotrophica</name>
    <dbReference type="NCBI Taxonomy" id="1706046"/>
    <lineage>
        <taxon>Bacteria</taxon>
        <taxon>Pseudomonadati</taxon>
        <taxon>Pseudomonadota</taxon>
        <taxon>Betaproteobacteria</taxon>
        <taxon>Nitrosomonadales</taxon>
        <taxon>Sulfuricellaceae</taxon>
        <taxon>Sulfurirhabdus</taxon>
    </lineage>
</organism>
<accession>A0A4R3XZG4</accession>
<gene>
    <name evidence="1" type="ORF">EDC63_11186</name>
</gene>
<dbReference type="InterPro" id="IPR010869">
    <property type="entry name" value="DUF1501"/>
</dbReference>
<comment type="caution">
    <text evidence="1">The sequence shown here is derived from an EMBL/GenBank/DDBJ whole genome shotgun (WGS) entry which is preliminary data.</text>
</comment>
<dbReference type="PANTHER" id="PTHR43737">
    <property type="entry name" value="BLL7424 PROTEIN"/>
    <property type="match status" value="1"/>
</dbReference>
<sequence>MNKISRREFLKMGSGLAAATAANGITPQLAFAAPGSYRGDTLITVFLRGGADTLNLVVPYGDPAYYANRTTIAIPAPVIGQAGTALDLDGFFGFHPAATSLHTLFKQKTLAIIDAAGSPDPSRSHFDQQDYIESGTPGNPFQGSGWIARHLQSMGITAETFTAVGLSSHTQKSLRGTIPPLGFDSLAGFRVAGGTSVELALRSMYSGTDMLAAAGTQTLSAVSLASGLTASPYQPANGAVYPTNTFGRQMANIAQMIKANIGLAAANIDLGGWDTHSNEGGATGMFANNVATLANSLGALNTDLGNLMGQVTVVVMTEFGRRVKENASGGTDHGHGSAMIAMGGNILGGKVYGRWPGLSTASLDQGDLAVTTDFRTVLGEIVLKRLGNPMLDQVFPGFTLNPLGLAVG</sequence>
<dbReference type="RefSeq" id="WP_124946205.1">
    <property type="nucleotide sequence ID" value="NZ_BHVT01000027.1"/>
</dbReference>
<dbReference type="AlphaFoldDB" id="A0A4R3XZG4"/>
<protein>
    <submittedName>
        <fullName evidence="1">Uncharacterized protein (DUF1501 family)</fullName>
    </submittedName>
</protein>
<evidence type="ECO:0000313" key="1">
    <source>
        <dbReference type="EMBL" id="TCV84740.1"/>
    </source>
</evidence>
<reference evidence="1 2" key="1">
    <citation type="submission" date="2019-03" db="EMBL/GenBank/DDBJ databases">
        <title>Genomic Encyclopedia of Type Strains, Phase IV (KMG-IV): sequencing the most valuable type-strain genomes for metagenomic binning, comparative biology and taxonomic classification.</title>
        <authorList>
            <person name="Goeker M."/>
        </authorList>
    </citation>
    <scope>NUCLEOTIDE SEQUENCE [LARGE SCALE GENOMIC DNA]</scope>
    <source>
        <strain evidence="1 2">DSM 100309</strain>
    </source>
</reference>
<dbReference type="PANTHER" id="PTHR43737:SF1">
    <property type="entry name" value="DUF1501 DOMAIN-CONTAINING PROTEIN"/>
    <property type="match status" value="1"/>
</dbReference>
<dbReference type="OrthoDB" id="9779968at2"/>